<dbReference type="Proteomes" id="UP000075230">
    <property type="component" value="Unassembled WGS sequence"/>
</dbReference>
<comment type="caution">
    <text evidence="1">The sequence shown here is derived from an EMBL/GenBank/DDBJ whole genome shotgun (WGS) entry which is preliminary data.</text>
</comment>
<protein>
    <submittedName>
        <fullName evidence="1">Similar to An07g01340</fullName>
    </submittedName>
</protein>
<accession>A0A146FT69</accession>
<evidence type="ECO:0000313" key="1">
    <source>
        <dbReference type="EMBL" id="GAT28668.1"/>
    </source>
</evidence>
<gene>
    <name evidence="1" type="ORF">RIB2604_02603120</name>
</gene>
<sequence length="88" mass="10015">MARLRHSQLVLWGTVRHTDRPRLQPVATAGGERSPTRFACLGFWFWIRSDAWLHFPPIIGPIGAFRKLNANPLSESVLFSAFRWNAVG</sequence>
<evidence type="ECO:0000313" key="2">
    <source>
        <dbReference type="Proteomes" id="UP000075230"/>
    </source>
</evidence>
<reference evidence="2" key="2">
    <citation type="submission" date="2016-02" db="EMBL/GenBank/DDBJ databases">
        <title>Genome sequencing of Aspergillus luchuensis NBRC 4314.</title>
        <authorList>
            <person name="Yamada O."/>
        </authorList>
    </citation>
    <scope>NUCLEOTIDE SEQUENCE [LARGE SCALE GENOMIC DNA]</scope>
    <source>
        <strain evidence="2">RIB 2604</strain>
    </source>
</reference>
<organism evidence="1 2">
    <name type="scientific">Aspergillus kawachii</name>
    <name type="common">White koji mold</name>
    <name type="synonym">Aspergillus awamori var. kawachi</name>
    <dbReference type="NCBI Taxonomy" id="1069201"/>
    <lineage>
        <taxon>Eukaryota</taxon>
        <taxon>Fungi</taxon>
        <taxon>Dikarya</taxon>
        <taxon>Ascomycota</taxon>
        <taxon>Pezizomycotina</taxon>
        <taxon>Eurotiomycetes</taxon>
        <taxon>Eurotiomycetidae</taxon>
        <taxon>Eurotiales</taxon>
        <taxon>Aspergillaceae</taxon>
        <taxon>Aspergillus</taxon>
        <taxon>Aspergillus subgen. Circumdati</taxon>
    </lineage>
</organism>
<name>A0A146FT69_ASPKA</name>
<reference evidence="1 2" key="1">
    <citation type="journal article" date="2016" name="DNA Res.">
        <title>Genome sequence of Aspergillus luchuensis NBRC 4314.</title>
        <authorList>
            <person name="Yamada O."/>
            <person name="Machida M."/>
            <person name="Hosoyama A."/>
            <person name="Goto M."/>
            <person name="Takahashi T."/>
            <person name="Futagami T."/>
            <person name="Yamagata Y."/>
            <person name="Takeuchi M."/>
            <person name="Kobayashi T."/>
            <person name="Koike H."/>
            <person name="Abe K."/>
            <person name="Asai K."/>
            <person name="Arita M."/>
            <person name="Fujita N."/>
            <person name="Fukuda K."/>
            <person name="Higa K."/>
            <person name="Horikawa H."/>
            <person name="Ishikawa T."/>
            <person name="Jinno K."/>
            <person name="Kato Y."/>
            <person name="Kirimura K."/>
            <person name="Mizutani O."/>
            <person name="Nakasone K."/>
            <person name="Sano M."/>
            <person name="Shiraishi Y."/>
            <person name="Tsukahara M."/>
            <person name="Gomi K."/>
        </authorList>
    </citation>
    <scope>NUCLEOTIDE SEQUENCE [LARGE SCALE GENOMIC DNA]</scope>
    <source>
        <strain evidence="1 2">RIB 2604</strain>
    </source>
</reference>
<dbReference type="EMBL" id="BCWF01000025">
    <property type="protein sequence ID" value="GAT28668.1"/>
    <property type="molecule type" value="Genomic_DNA"/>
</dbReference>
<dbReference type="AlphaFoldDB" id="A0A146FT69"/>
<proteinExistence type="predicted"/>